<organism evidence="2 3">
    <name type="scientific">Halorientalis brevis</name>
    <dbReference type="NCBI Taxonomy" id="1126241"/>
    <lineage>
        <taxon>Archaea</taxon>
        <taxon>Methanobacteriati</taxon>
        <taxon>Methanobacteriota</taxon>
        <taxon>Stenosarchaea group</taxon>
        <taxon>Halobacteria</taxon>
        <taxon>Halobacteriales</taxon>
        <taxon>Haloarculaceae</taxon>
        <taxon>Halorientalis</taxon>
    </lineage>
</organism>
<dbReference type="AlphaFoldDB" id="A0ABD6CBC8"/>
<evidence type="ECO:0000313" key="2">
    <source>
        <dbReference type="EMBL" id="MFD1587550.1"/>
    </source>
</evidence>
<dbReference type="Proteomes" id="UP001597119">
    <property type="component" value="Unassembled WGS sequence"/>
</dbReference>
<reference evidence="2 3" key="1">
    <citation type="journal article" date="2019" name="Int. J. Syst. Evol. Microbiol.">
        <title>The Global Catalogue of Microorganisms (GCM) 10K type strain sequencing project: providing services to taxonomists for standard genome sequencing and annotation.</title>
        <authorList>
            <consortium name="The Broad Institute Genomics Platform"/>
            <consortium name="The Broad Institute Genome Sequencing Center for Infectious Disease"/>
            <person name="Wu L."/>
            <person name="Ma J."/>
        </authorList>
    </citation>
    <scope>NUCLEOTIDE SEQUENCE [LARGE SCALE GENOMIC DNA]</scope>
    <source>
        <strain evidence="2 3">CGMCC 1.12125</strain>
    </source>
</reference>
<keyword evidence="1" id="KW-1133">Transmembrane helix</keyword>
<accession>A0ABD6CBC8</accession>
<evidence type="ECO:0000313" key="3">
    <source>
        <dbReference type="Proteomes" id="UP001597119"/>
    </source>
</evidence>
<dbReference type="RefSeq" id="WP_247373070.1">
    <property type="nucleotide sequence ID" value="NZ_JALLGV010000001.1"/>
</dbReference>
<dbReference type="PANTHER" id="PTHR43471:SF1">
    <property type="entry name" value="ABC TRANSPORTER PERMEASE PROTEIN NOSY-RELATED"/>
    <property type="match status" value="1"/>
</dbReference>
<protein>
    <submittedName>
        <fullName evidence="2">ABC transporter permease subunit</fullName>
    </submittedName>
</protein>
<dbReference type="Pfam" id="PF12679">
    <property type="entry name" value="ABC2_membrane_2"/>
    <property type="match status" value="1"/>
</dbReference>
<comment type="caution">
    <text evidence="2">The sequence shown here is derived from an EMBL/GenBank/DDBJ whole genome shotgun (WGS) entry which is preliminary data.</text>
</comment>
<proteinExistence type="predicted"/>
<sequence length="272" mass="28413">MNARKAARTTAVFAQREFETLLRTKTIAVLALGYLVVLLGLVVGAGTSGYLPLTLDLMRPAEVLVPILAFAFGYRAIMADAERGELETIRTYPISRPTFVAGVYLGRLAGFLSVVLAPLLIAGALVAFTPTEQVTVIAAHETIDTPAIYLRFVTLTAGFGVVTLAIATAVSAVARSTREALALVSILFISLVIGFDASIVAALSGGIISPGQVEPLLAFSPNSAYRGLVLTLAVGEAFTRGAAAGSPATNVFGLLSWFVVSLAVAVRTVWDT</sequence>
<feature type="transmembrane region" description="Helical" evidence="1">
    <location>
        <begin position="148"/>
        <end position="173"/>
    </location>
</feature>
<feature type="transmembrane region" description="Helical" evidence="1">
    <location>
        <begin position="98"/>
        <end position="128"/>
    </location>
</feature>
<dbReference type="EMBL" id="JBHUDJ010000003">
    <property type="protein sequence ID" value="MFD1587550.1"/>
    <property type="molecule type" value="Genomic_DNA"/>
</dbReference>
<feature type="transmembrane region" description="Helical" evidence="1">
    <location>
        <begin position="251"/>
        <end position="270"/>
    </location>
</feature>
<feature type="transmembrane region" description="Helical" evidence="1">
    <location>
        <begin position="180"/>
        <end position="203"/>
    </location>
</feature>
<keyword evidence="3" id="KW-1185">Reference proteome</keyword>
<keyword evidence="1" id="KW-0812">Transmembrane</keyword>
<dbReference type="PANTHER" id="PTHR43471">
    <property type="entry name" value="ABC TRANSPORTER PERMEASE"/>
    <property type="match status" value="1"/>
</dbReference>
<evidence type="ECO:0000256" key="1">
    <source>
        <dbReference type="SAM" id="Phobius"/>
    </source>
</evidence>
<gene>
    <name evidence="2" type="ORF">ACFR9U_11185</name>
</gene>
<keyword evidence="1" id="KW-0472">Membrane</keyword>
<feature type="transmembrane region" description="Helical" evidence="1">
    <location>
        <begin position="57"/>
        <end position="77"/>
    </location>
</feature>
<dbReference type="GO" id="GO:0005886">
    <property type="term" value="C:plasma membrane"/>
    <property type="evidence" value="ECO:0007669"/>
    <property type="project" value="UniProtKB-SubCell"/>
</dbReference>
<name>A0ABD6CBC8_9EURY</name>
<feature type="transmembrane region" description="Helical" evidence="1">
    <location>
        <begin position="26"/>
        <end position="51"/>
    </location>
</feature>